<comment type="caution">
    <text evidence="1">The sequence shown here is derived from an EMBL/GenBank/DDBJ whole genome shotgun (WGS) entry which is preliminary data.</text>
</comment>
<sequence length="82" mass="9441">MVKNENTVACRDEDGARYRIIKSRDNEGNITYALIDHDDEVAVVCRYYPDELQLLYCGYALRAAVHFMNINGEVIEEDQAHC</sequence>
<accession>A0A830EEF8</accession>
<dbReference type="EMBL" id="BMNM01000003">
    <property type="protein sequence ID" value="GGI74814.1"/>
    <property type="molecule type" value="Genomic_DNA"/>
</dbReference>
<dbReference type="Proteomes" id="UP000657075">
    <property type="component" value="Unassembled WGS sequence"/>
</dbReference>
<gene>
    <name evidence="1" type="ORF">GCM10007112_09500</name>
</gene>
<evidence type="ECO:0000313" key="2">
    <source>
        <dbReference type="Proteomes" id="UP000657075"/>
    </source>
</evidence>
<reference evidence="1" key="2">
    <citation type="submission" date="2020-09" db="EMBL/GenBank/DDBJ databases">
        <authorList>
            <person name="Sun Q."/>
            <person name="Ohkuma M."/>
        </authorList>
    </citation>
    <scope>NUCLEOTIDE SEQUENCE</scope>
    <source>
        <strain evidence="1">JCM 11219</strain>
    </source>
</reference>
<name>A0A830EEF8_9CREN</name>
<dbReference type="AlphaFoldDB" id="A0A830EEF8"/>
<reference evidence="1" key="1">
    <citation type="journal article" date="2014" name="Int. J. Syst. Evol. Microbiol.">
        <title>Complete genome sequence of Corynebacterium casei LMG S-19264T (=DSM 44701T), isolated from a smear-ripened cheese.</title>
        <authorList>
            <consortium name="US DOE Joint Genome Institute (JGI-PGF)"/>
            <person name="Walter F."/>
            <person name="Albersmeier A."/>
            <person name="Kalinowski J."/>
            <person name="Ruckert C."/>
        </authorList>
    </citation>
    <scope>NUCLEOTIDE SEQUENCE</scope>
    <source>
        <strain evidence="1">JCM 11219</strain>
    </source>
</reference>
<proteinExistence type="predicted"/>
<protein>
    <submittedName>
        <fullName evidence="1">Uncharacterized protein</fullName>
    </submittedName>
</protein>
<evidence type="ECO:0000313" key="1">
    <source>
        <dbReference type="EMBL" id="GGI74814.1"/>
    </source>
</evidence>
<organism evidence="1 2">
    <name type="scientific">Vulcanisaeta souniana JCM 11219</name>
    <dbReference type="NCBI Taxonomy" id="1293586"/>
    <lineage>
        <taxon>Archaea</taxon>
        <taxon>Thermoproteota</taxon>
        <taxon>Thermoprotei</taxon>
        <taxon>Thermoproteales</taxon>
        <taxon>Thermoproteaceae</taxon>
        <taxon>Vulcanisaeta</taxon>
    </lineage>
</organism>